<dbReference type="Pfam" id="PF23271">
    <property type="entry name" value="HEAT_GCN1"/>
    <property type="match status" value="1"/>
</dbReference>
<sequence>MFCEESDLDFSLYRVDWVRQVSLFDDEQVPIHTAVLQAFDTFVNSVPKDELAPLAIPLRRTIDSTSSIGLEDEARESCVEFDEILSPHSGDYPDTADTLFVKLGL</sequence>
<reference evidence="3 4" key="1">
    <citation type="submission" date="2016-03" db="EMBL/GenBank/DDBJ databases">
        <title>Comparative genomics of the ectomycorrhizal sister species Rhizopogon vinicolor and Rhizopogon vesiculosus (Basidiomycota: Boletales) reveals a divergence of the mating type B locus.</title>
        <authorList>
            <person name="Mujic A.B."/>
            <person name="Kuo A."/>
            <person name="Tritt A."/>
            <person name="Lipzen A."/>
            <person name="Chen C."/>
            <person name="Johnson J."/>
            <person name="Sharma A."/>
            <person name="Barry K."/>
            <person name="Grigoriev I.V."/>
            <person name="Spatafora J.W."/>
        </authorList>
    </citation>
    <scope>NUCLEOTIDE SEQUENCE [LARGE SCALE GENOMIC DNA]</scope>
    <source>
        <strain evidence="3 4">AM-OR11-056</strain>
    </source>
</reference>
<protein>
    <recommendedName>
        <fullName evidence="2">Stalled ribosome sensor GCN1-like HEAT repeats region domain-containing protein</fullName>
    </recommendedName>
</protein>
<evidence type="ECO:0000313" key="3">
    <source>
        <dbReference type="EMBL" id="OJA10076.1"/>
    </source>
</evidence>
<comment type="caution">
    <text evidence="3">The sequence shown here is derived from an EMBL/GenBank/DDBJ whole genome shotgun (WGS) entry which is preliminary data.</text>
</comment>
<accession>A0A1J8QEA0</accession>
<dbReference type="STRING" id="180088.A0A1J8QEA0"/>
<evidence type="ECO:0000259" key="2">
    <source>
        <dbReference type="Pfam" id="PF23271"/>
    </source>
</evidence>
<keyword evidence="4" id="KW-1185">Reference proteome</keyword>
<gene>
    <name evidence="3" type="ORF">AZE42_06299</name>
</gene>
<dbReference type="OrthoDB" id="2691033at2759"/>
<proteinExistence type="predicted"/>
<evidence type="ECO:0000256" key="1">
    <source>
        <dbReference type="ARBA" id="ARBA00022737"/>
    </source>
</evidence>
<evidence type="ECO:0000313" key="4">
    <source>
        <dbReference type="Proteomes" id="UP000183567"/>
    </source>
</evidence>
<dbReference type="EMBL" id="LVVM01005621">
    <property type="protein sequence ID" value="OJA10076.1"/>
    <property type="molecule type" value="Genomic_DNA"/>
</dbReference>
<keyword evidence="1" id="KW-0677">Repeat</keyword>
<feature type="domain" description="Stalled ribosome sensor GCN1-like HEAT repeats region" evidence="2">
    <location>
        <begin position="2"/>
        <end position="67"/>
    </location>
</feature>
<organism evidence="3 4">
    <name type="scientific">Rhizopogon vesiculosus</name>
    <dbReference type="NCBI Taxonomy" id="180088"/>
    <lineage>
        <taxon>Eukaryota</taxon>
        <taxon>Fungi</taxon>
        <taxon>Dikarya</taxon>
        <taxon>Basidiomycota</taxon>
        <taxon>Agaricomycotina</taxon>
        <taxon>Agaricomycetes</taxon>
        <taxon>Agaricomycetidae</taxon>
        <taxon>Boletales</taxon>
        <taxon>Suillineae</taxon>
        <taxon>Rhizopogonaceae</taxon>
        <taxon>Rhizopogon</taxon>
    </lineage>
</organism>
<dbReference type="Proteomes" id="UP000183567">
    <property type="component" value="Unassembled WGS sequence"/>
</dbReference>
<dbReference type="InterPro" id="IPR057546">
    <property type="entry name" value="HEAT_GCN1"/>
</dbReference>
<name>A0A1J8QEA0_9AGAM</name>
<dbReference type="AlphaFoldDB" id="A0A1J8QEA0"/>